<dbReference type="InterPro" id="IPR011611">
    <property type="entry name" value="PfkB_dom"/>
</dbReference>
<dbReference type="STRING" id="7395.A0A1A9VBP7"/>
<keyword evidence="2" id="KW-0479">Metal-binding</keyword>
<dbReference type="Proteomes" id="UP000078200">
    <property type="component" value="Unassembled WGS sequence"/>
</dbReference>
<dbReference type="InterPro" id="IPR029056">
    <property type="entry name" value="Ribokinase-like"/>
</dbReference>
<dbReference type="Gene3D" id="3.40.1190.20">
    <property type="match status" value="1"/>
</dbReference>
<keyword evidence="4" id="KW-0378">Hydrolase</keyword>
<protein>
    <recommendedName>
        <fullName evidence="8">Carbohydrate kinase PfkB domain-containing protein</fullName>
    </recommendedName>
</protein>
<keyword evidence="3" id="KW-0418">Kinase</keyword>
<dbReference type="InterPro" id="IPR002173">
    <property type="entry name" value="Carboh/pur_kinase_PfkB_CS"/>
</dbReference>
<dbReference type="SUPFAM" id="SSF53613">
    <property type="entry name" value="Ribokinase-like"/>
    <property type="match status" value="1"/>
</dbReference>
<dbReference type="EnsemblMetazoa" id="GAUT032150-RA">
    <property type="protein sequence ID" value="GAUT032150-PA"/>
    <property type="gene ID" value="GAUT032150"/>
</dbReference>
<keyword evidence="7" id="KW-0326">Glycosidase</keyword>
<keyword evidence="1" id="KW-0808">Transferase</keyword>
<keyword evidence="6" id="KW-0456">Lyase</keyword>
<evidence type="ECO:0000256" key="7">
    <source>
        <dbReference type="ARBA" id="ARBA00023295"/>
    </source>
</evidence>
<dbReference type="GO" id="GO:0016301">
    <property type="term" value="F:kinase activity"/>
    <property type="evidence" value="ECO:0007669"/>
    <property type="project" value="UniProtKB-KW"/>
</dbReference>
<evidence type="ECO:0000256" key="5">
    <source>
        <dbReference type="ARBA" id="ARBA00023211"/>
    </source>
</evidence>
<dbReference type="PANTHER" id="PTHR42909:SF1">
    <property type="entry name" value="CARBOHYDRATE KINASE PFKB DOMAIN-CONTAINING PROTEIN"/>
    <property type="match status" value="1"/>
</dbReference>
<sequence>MTFRIVTNLFIQYSKSSLAQINSRYYSTLFDVDPKIQNAINKRKPIVALESTIISHGMPFPHNVDTALAVENLVSSTGAVPATIAIVDGRIKVGLSENDLIKLAKAGDTIVKCSRRDMAYAVAKKQTGGTTVAATIRAACMLGIKIFATGGIGGVHRNGHITMDVSADLVELGRTPIAVISSGVKSILDIPRTLEYLETQGVCVTTYGNAEQHFPDFYTQDSGIKVPYNLSDPQEAAFLINALNKLQINSGILIGVPIPKEYAADKDQLTAAIEQAYAEAELKGVTGKDVTPFILAAVARITAGNSLQANVALIKNNAVVAAQIACELSQIEQRRLLESMAKEDSTRNSLLKPLVIGGSMLDLSQNLIEDKPLALDGATYHTRVTLTGGGVGRNLAEAIYKLHGQANLISAVGNDHMGESLLQLIPEQLHKCILISQEESTAICAILFDKVGDCKICMANMQIHEQITPLIIAKHENEFKTAPLVIMDGNLSKEAMKSILQLTLKYSKPVFFEPTDKWKAAKPFQLGFDLAKQVRFISPNILELETIAEALCLKNITGHIDKNINLLSYCKTLVESINSHFDCIAVTLGGRGVLVSLRADNFDIPLFNPESCTYLVPKTDKHSIRFYEAPLVKDIVNVSGAGDSWSSGFITGLLRGFTVQRSVALGFLAATKALQYDSAVPHKYFECPAEEQKLLQRTFDTLHFQDM</sequence>
<feature type="domain" description="Carbohydrate kinase PfkB" evidence="8">
    <location>
        <begin position="372"/>
        <end position="679"/>
    </location>
</feature>
<name>A0A1A9VBP7_GLOAU</name>
<reference evidence="9" key="1">
    <citation type="submission" date="2020-05" db="UniProtKB">
        <authorList>
            <consortium name="EnsemblMetazoa"/>
        </authorList>
    </citation>
    <scope>IDENTIFICATION</scope>
    <source>
        <strain evidence="9">TTRI</strain>
    </source>
</reference>
<organism evidence="9 10">
    <name type="scientific">Glossina austeni</name>
    <name type="common">Savannah tsetse fly</name>
    <dbReference type="NCBI Taxonomy" id="7395"/>
    <lineage>
        <taxon>Eukaryota</taxon>
        <taxon>Metazoa</taxon>
        <taxon>Ecdysozoa</taxon>
        <taxon>Arthropoda</taxon>
        <taxon>Hexapoda</taxon>
        <taxon>Insecta</taxon>
        <taxon>Pterygota</taxon>
        <taxon>Neoptera</taxon>
        <taxon>Endopterygota</taxon>
        <taxon>Diptera</taxon>
        <taxon>Brachycera</taxon>
        <taxon>Muscomorpha</taxon>
        <taxon>Hippoboscoidea</taxon>
        <taxon>Glossinidae</taxon>
        <taxon>Glossina</taxon>
    </lineage>
</organism>
<evidence type="ECO:0000313" key="10">
    <source>
        <dbReference type="Proteomes" id="UP000078200"/>
    </source>
</evidence>
<evidence type="ECO:0000256" key="4">
    <source>
        <dbReference type="ARBA" id="ARBA00022801"/>
    </source>
</evidence>
<evidence type="ECO:0000256" key="1">
    <source>
        <dbReference type="ARBA" id="ARBA00022679"/>
    </source>
</evidence>
<evidence type="ECO:0000256" key="3">
    <source>
        <dbReference type="ARBA" id="ARBA00022777"/>
    </source>
</evidence>
<dbReference type="Pfam" id="PF04227">
    <property type="entry name" value="Indigoidine_A"/>
    <property type="match status" value="1"/>
</dbReference>
<dbReference type="CDD" id="cd01941">
    <property type="entry name" value="YeiC_kinase_like"/>
    <property type="match status" value="1"/>
</dbReference>
<dbReference type="Gene3D" id="3.40.1790.10">
    <property type="entry name" value="Indigoidine synthase domain"/>
    <property type="match status" value="1"/>
</dbReference>
<accession>A0A1A9VBP7</accession>
<evidence type="ECO:0000259" key="8">
    <source>
        <dbReference type="Pfam" id="PF00294"/>
    </source>
</evidence>
<dbReference type="GO" id="GO:0004730">
    <property type="term" value="F:pseudouridylate synthase activity"/>
    <property type="evidence" value="ECO:0007669"/>
    <property type="project" value="InterPro"/>
</dbReference>
<dbReference type="HAMAP" id="MF_01876">
    <property type="entry name" value="PsiMP_glycosidase"/>
    <property type="match status" value="1"/>
</dbReference>
<evidence type="ECO:0000313" key="9">
    <source>
        <dbReference type="EnsemblMetazoa" id="GAUT032150-PA"/>
    </source>
</evidence>
<dbReference type="InterPro" id="IPR007342">
    <property type="entry name" value="PsuG"/>
</dbReference>
<dbReference type="PANTHER" id="PTHR42909">
    <property type="entry name" value="ZGC:136858"/>
    <property type="match status" value="1"/>
</dbReference>
<dbReference type="GO" id="GO:0016798">
    <property type="term" value="F:hydrolase activity, acting on glycosyl bonds"/>
    <property type="evidence" value="ECO:0007669"/>
    <property type="project" value="UniProtKB-KW"/>
</dbReference>
<dbReference type="PROSITE" id="PS00584">
    <property type="entry name" value="PFKB_KINASES_2"/>
    <property type="match status" value="1"/>
</dbReference>
<dbReference type="GO" id="GO:0006796">
    <property type="term" value="P:phosphate-containing compound metabolic process"/>
    <property type="evidence" value="ECO:0007669"/>
    <property type="project" value="UniProtKB-ARBA"/>
</dbReference>
<keyword evidence="5" id="KW-0464">Manganese</keyword>
<dbReference type="AlphaFoldDB" id="A0A1A9VBP7"/>
<evidence type="ECO:0000256" key="2">
    <source>
        <dbReference type="ARBA" id="ARBA00022723"/>
    </source>
</evidence>
<dbReference type="InterPro" id="IPR022830">
    <property type="entry name" value="Indigdn_synthA-like"/>
</dbReference>
<keyword evidence="10" id="KW-1185">Reference proteome</keyword>
<evidence type="ECO:0000256" key="6">
    <source>
        <dbReference type="ARBA" id="ARBA00023239"/>
    </source>
</evidence>
<dbReference type="Pfam" id="PF00294">
    <property type="entry name" value="PfkB"/>
    <property type="match status" value="1"/>
</dbReference>
<dbReference type="SUPFAM" id="SSF110581">
    <property type="entry name" value="Indigoidine synthase A-like"/>
    <property type="match status" value="1"/>
</dbReference>
<dbReference type="VEuPathDB" id="VectorBase:GAUT032150"/>
<proteinExistence type="inferred from homology"/>
<dbReference type="GO" id="GO:0046872">
    <property type="term" value="F:metal ion binding"/>
    <property type="evidence" value="ECO:0007669"/>
    <property type="project" value="UniProtKB-KW"/>
</dbReference>
<dbReference type="GO" id="GO:0005737">
    <property type="term" value="C:cytoplasm"/>
    <property type="evidence" value="ECO:0007669"/>
    <property type="project" value="TreeGrafter"/>
</dbReference>